<keyword evidence="7" id="KW-0539">Nucleus</keyword>
<evidence type="ECO:0000256" key="1">
    <source>
        <dbReference type="ARBA" id="ARBA00004123"/>
    </source>
</evidence>
<accession>A0A7R9LJ10</accession>
<evidence type="ECO:0000256" key="5">
    <source>
        <dbReference type="ARBA" id="ARBA00023125"/>
    </source>
</evidence>
<evidence type="ECO:0000313" key="11">
    <source>
        <dbReference type="Proteomes" id="UP000728032"/>
    </source>
</evidence>
<dbReference type="InterPro" id="IPR008917">
    <property type="entry name" value="TF_DNA-bd_sf"/>
</dbReference>
<dbReference type="CDD" id="cd14717">
    <property type="entry name" value="bZIP_Maf_small"/>
    <property type="match status" value="1"/>
</dbReference>
<dbReference type="EMBL" id="OC915758">
    <property type="protein sequence ID" value="CAD7641844.1"/>
    <property type="molecule type" value="Genomic_DNA"/>
</dbReference>
<evidence type="ECO:0000256" key="7">
    <source>
        <dbReference type="ARBA" id="ARBA00023242"/>
    </source>
</evidence>
<evidence type="ECO:0000256" key="6">
    <source>
        <dbReference type="ARBA" id="ARBA00023163"/>
    </source>
</evidence>
<keyword evidence="4" id="KW-0805">Transcription regulation</keyword>
<dbReference type="FunFam" id="1.20.5.170:FF:000011">
    <property type="entry name" value="Transcription factor MafG, putative"/>
    <property type="match status" value="1"/>
</dbReference>
<sequence length="230" mass="26118">MTKRNKRRKVGKNESSVHKRRRTATPLKTPLKTSLKTPLKASLKTSLKASLKKTSAKPAKRVISDDSDDCDIDLDGSDSELVAIAASVDTYLDDTLDSMDSQTQAVTQRHGLTDDLLVTLSVRELNRRLKMSGLSRQEVIKMKQRRRTLKNRGYAAQCRNKRLEQKGDLETDKVEVVTNIRQLSEANNKIREEVTDLRHKFDAIIEFAANNGIELPQDLQEFVDCEHIMQ</sequence>
<keyword evidence="11" id="KW-1185">Reference proteome</keyword>
<proteinExistence type="inferred from homology"/>
<keyword evidence="6" id="KW-0804">Transcription</keyword>
<comment type="subcellular location">
    <subcellularLocation>
        <location evidence="1">Nucleus</location>
    </subcellularLocation>
</comment>
<evidence type="ECO:0000256" key="4">
    <source>
        <dbReference type="ARBA" id="ARBA00023015"/>
    </source>
</evidence>
<evidence type="ECO:0000313" key="10">
    <source>
        <dbReference type="EMBL" id="CAD7641844.1"/>
    </source>
</evidence>
<evidence type="ECO:0000256" key="3">
    <source>
        <dbReference type="ARBA" id="ARBA00022491"/>
    </source>
</evidence>
<dbReference type="Gene3D" id="1.20.5.170">
    <property type="match status" value="1"/>
</dbReference>
<keyword evidence="3" id="KW-0678">Repressor</keyword>
<feature type="region of interest" description="Disordered" evidence="8">
    <location>
        <begin position="1"/>
        <end position="36"/>
    </location>
</feature>
<dbReference type="OrthoDB" id="5974330at2759"/>
<dbReference type="Proteomes" id="UP000728032">
    <property type="component" value="Unassembled WGS sequence"/>
</dbReference>
<dbReference type="InterPro" id="IPR024874">
    <property type="entry name" value="Transcription_factor_Maf_fam"/>
</dbReference>
<evidence type="ECO:0000256" key="8">
    <source>
        <dbReference type="SAM" id="MobiDB-lite"/>
    </source>
</evidence>
<feature type="compositionally biased region" description="Basic residues" evidence="8">
    <location>
        <begin position="1"/>
        <end position="10"/>
    </location>
</feature>
<dbReference type="GO" id="GO:0005634">
    <property type="term" value="C:nucleus"/>
    <property type="evidence" value="ECO:0007669"/>
    <property type="project" value="UniProtKB-SubCell"/>
</dbReference>
<dbReference type="InterPro" id="IPR004826">
    <property type="entry name" value="bZIP_Maf"/>
</dbReference>
<evidence type="ECO:0000256" key="2">
    <source>
        <dbReference type="ARBA" id="ARBA00008500"/>
    </source>
</evidence>
<protein>
    <recommendedName>
        <fullName evidence="9">BZIP domain-containing protein</fullName>
    </recommendedName>
</protein>
<feature type="compositionally biased region" description="Low complexity" evidence="8">
    <location>
        <begin position="24"/>
        <end position="36"/>
    </location>
</feature>
<dbReference type="Pfam" id="PF03131">
    <property type="entry name" value="bZIP_Maf"/>
    <property type="match status" value="1"/>
</dbReference>
<organism evidence="10">
    <name type="scientific">Oppiella nova</name>
    <dbReference type="NCBI Taxonomy" id="334625"/>
    <lineage>
        <taxon>Eukaryota</taxon>
        <taxon>Metazoa</taxon>
        <taxon>Ecdysozoa</taxon>
        <taxon>Arthropoda</taxon>
        <taxon>Chelicerata</taxon>
        <taxon>Arachnida</taxon>
        <taxon>Acari</taxon>
        <taxon>Acariformes</taxon>
        <taxon>Sarcoptiformes</taxon>
        <taxon>Oribatida</taxon>
        <taxon>Brachypylina</taxon>
        <taxon>Oppioidea</taxon>
        <taxon>Oppiidae</taxon>
        <taxon>Oppiella</taxon>
    </lineage>
</organism>
<reference evidence="10" key="1">
    <citation type="submission" date="2020-11" db="EMBL/GenBank/DDBJ databases">
        <authorList>
            <person name="Tran Van P."/>
        </authorList>
    </citation>
    <scope>NUCLEOTIDE SEQUENCE</scope>
</reference>
<name>A0A7R9LJ10_9ACAR</name>
<gene>
    <name evidence="10" type="ORF">ONB1V03_LOCUS3287</name>
</gene>
<dbReference type="PANTHER" id="PTHR10129">
    <property type="entry name" value="TRANSCRIPTION FACTOR MAF"/>
    <property type="match status" value="1"/>
</dbReference>
<comment type="similarity">
    <text evidence="2">Belongs to the bZIP family. Maf subfamily.</text>
</comment>
<dbReference type="SMART" id="SM00338">
    <property type="entry name" value="BRLZ"/>
    <property type="match status" value="1"/>
</dbReference>
<dbReference type="SUPFAM" id="SSF47454">
    <property type="entry name" value="A DNA-binding domain in eukaryotic transcription factors"/>
    <property type="match status" value="1"/>
</dbReference>
<dbReference type="AlphaFoldDB" id="A0A7R9LJ10"/>
<evidence type="ECO:0000259" key="9">
    <source>
        <dbReference type="SMART" id="SM00338"/>
    </source>
</evidence>
<keyword evidence="5" id="KW-0238">DNA-binding</keyword>
<dbReference type="EMBL" id="CAJPVJ010000933">
    <property type="protein sequence ID" value="CAG2163722.1"/>
    <property type="molecule type" value="Genomic_DNA"/>
</dbReference>
<feature type="domain" description="BZIP" evidence="9">
    <location>
        <begin position="137"/>
        <end position="203"/>
    </location>
</feature>
<dbReference type="GO" id="GO:0000978">
    <property type="term" value="F:RNA polymerase II cis-regulatory region sequence-specific DNA binding"/>
    <property type="evidence" value="ECO:0007669"/>
    <property type="project" value="TreeGrafter"/>
</dbReference>
<dbReference type="PANTHER" id="PTHR10129:SF48">
    <property type="entry name" value="MAF-S, ISOFORM B"/>
    <property type="match status" value="1"/>
</dbReference>
<dbReference type="GO" id="GO:0000981">
    <property type="term" value="F:DNA-binding transcription factor activity, RNA polymerase II-specific"/>
    <property type="evidence" value="ECO:0007669"/>
    <property type="project" value="TreeGrafter"/>
</dbReference>
<dbReference type="InterPro" id="IPR004827">
    <property type="entry name" value="bZIP"/>
</dbReference>